<comment type="subcellular location">
    <subcellularLocation>
        <location evidence="6">Cell projection</location>
        <location evidence="6">Pseudopodium</location>
    </subcellularLocation>
</comment>
<dbReference type="InterPro" id="IPR004843">
    <property type="entry name" value="Calcineurin-like_PHP"/>
</dbReference>
<dbReference type="EC" id="3.1.3.16" evidence="10"/>
<dbReference type="eggNOG" id="KOG0374">
    <property type="taxonomic scope" value="Eukaryota"/>
</dbReference>
<dbReference type="InterPro" id="IPR031675">
    <property type="entry name" value="STPPase_N"/>
</dbReference>
<feature type="domain" description="Serine/threonine specific protein phosphatases" evidence="11">
    <location>
        <begin position="122"/>
        <end position="127"/>
    </location>
</feature>
<reference evidence="15" key="1">
    <citation type="submission" date="2016-11" db="UniProtKB">
        <authorList>
            <consortium name="WormBaseParasite"/>
        </authorList>
    </citation>
    <scope>IDENTIFICATION</scope>
</reference>
<dbReference type="SUPFAM" id="SSF56300">
    <property type="entry name" value="Metallo-dependent phosphatases"/>
    <property type="match status" value="1"/>
</dbReference>
<dbReference type="Gene3D" id="3.60.21.10">
    <property type="match status" value="1"/>
</dbReference>
<evidence type="ECO:0000256" key="3">
    <source>
        <dbReference type="ARBA" id="ARBA00022801"/>
    </source>
</evidence>
<dbReference type="InterPro" id="IPR050341">
    <property type="entry name" value="PP1_catalytic_subunit"/>
</dbReference>
<comment type="function">
    <text evidence="9">Probable phosphatase which plays a redundant role with gsp-4 in spermatogenesis by regulating sister chromatid segregation during meiosis. In addition, involved in sperm motility by controlling the dynamic disassembly of major sperm proteins (MSP) in the spermatozoan pseudopodium.</text>
</comment>
<dbReference type="SMART" id="SM00156">
    <property type="entry name" value="PP2Ac"/>
    <property type="match status" value="1"/>
</dbReference>
<evidence type="ECO:0000256" key="2">
    <source>
        <dbReference type="ARBA" id="ARBA00022723"/>
    </source>
</evidence>
<protein>
    <recommendedName>
        <fullName evidence="10">Serine/threonine-protein phosphatase</fullName>
        <ecNumber evidence="10">3.1.3.16</ecNumber>
    </recommendedName>
</protein>
<evidence type="ECO:0000313" key="12">
    <source>
        <dbReference type="EMBL" id="CAD5222760.1"/>
    </source>
</evidence>
<evidence type="ECO:0000256" key="4">
    <source>
        <dbReference type="ARBA" id="ARBA00022912"/>
    </source>
</evidence>
<dbReference type="InterPro" id="IPR006186">
    <property type="entry name" value="Ser/Thr-sp_prot-phosphatase"/>
</dbReference>
<dbReference type="GO" id="GO:0005737">
    <property type="term" value="C:cytoplasm"/>
    <property type="evidence" value="ECO:0007669"/>
    <property type="project" value="TreeGrafter"/>
</dbReference>
<dbReference type="Pfam" id="PF00149">
    <property type="entry name" value="Metallophos"/>
    <property type="match status" value="1"/>
</dbReference>
<evidence type="ECO:0000313" key="15">
    <source>
        <dbReference type="WBParaSite" id="BXY_0968000.1"/>
    </source>
</evidence>
<dbReference type="GO" id="GO:0097723">
    <property type="term" value="P:amoeboid sperm motility"/>
    <property type="evidence" value="ECO:0007669"/>
    <property type="project" value="UniProtKB-ARBA"/>
</dbReference>
<dbReference type="GO" id="GO:0007060">
    <property type="term" value="P:male meiosis chromosome segregation"/>
    <property type="evidence" value="ECO:0007669"/>
    <property type="project" value="UniProtKB-ARBA"/>
</dbReference>
<proteinExistence type="inferred from homology"/>
<keyword evidence="5" id="KW-0464">Manganese</keyword>
<dbReference type="OrthoDB" id="1930084at2759"/>
<evidence type="ECO:0000256" key="6">
    <source>
        <dbReference type="ARBA" id="ARBA00037818"/>
    </source>
</evidence>
<dbReference type="GO" id="GO:0046872">
    <property type="term" value="F:metal ion binding"/>
    <property type="evidence" value="ECO:0007669"/>
    <property type="project" value="UniProtKB-KW"/>
</dbReference>
<evidence type="ECO:0000256" key="10">
    <source>
        <dbReference type="RuleBase" id="RU004273"/>
    </source>
</evidence>
<dbReference type="GO" id="GO:0031272">
    <property type="term" value="P:regulation of pseudopodium assembly"/>
    <property type="evidence" value="ECO:0007669"/>
    <property type="project" value="UniProtKB-ARBA"/>
</dbReference>
<dbReference type="GO" id="GO:0031143">
    <property type="term" value="C:pseudopodium"/>
    <property type="evidence" value="ECO:0007669"/>
    <property type="project" value="UniProtKB-SubCell"/>
</dbReference>
<dbReference type="FunFam" id="3.60.21.10:FF:000026">
    <property type="entry name" value="Serine/threonine-protein phosphatase"/>
    <property type="match status" value="1"/>
</dbReference>
<gene>
    <name evidence="12" type="ORF">BXYJ_LOCUS7640</name>
</gene>
<dbReference type="Proteomes" id="UP000095284">
    <property type="component" value="Unplaced"/>
</dbReference>
<evidence type="ECO:0000256" key="7">
    <source>
        <dbReference type="ARBA" id="ARBA00047761"/>
    </source>
</evidence>
<dbReference type="WBParaSite" id="BXY_0968000.1">
    <property type="protein sequence ID" value="BXY_0968000.1"/>
    <property type="gene ID" value="BXY_0968000"/>
</dbReference>
<dbReference type="Proteomes" id="UP000659654">
    <property type="component" value="Unassembled WGS sequence"/>
</dbReference>
<comment type="similarity">
    <text evidence="1 10">Belongs to the PPP phosphatase family.</text>
</comment>
<keyword evidence="2" id="KW-0479">Metal-binding</keyword>
<dbReference type="PROSITE" id="PS00125">
    <property type="entry name" value="SER_THR_PHOSPHATASE"/>
    <property type="match status" value="1"/>
</dbReference>
<keyword evidence="4" id="KW-0904">Protein phosphatase</keyword>
<evidence type="ECO:0000256" key="8">
    <source>
        <dbReference type="ARBA" id="ARBA00048336"/>
    </source>
</evidence>
<reference evidence="12" key="2">
    <citation type="submission" date="2020-09" db="EMBL/GenBank/DDBJ databases">
        <authorList>
            <person name="Kikuchi T."/>
        </authorList>
    </citation>
    <scope>NUCLEOTIDE SEQUENCE</scope>
    <source>
        <strain evidence="12">Ka4C1</strain>
    </source>
</reference>
<dbReference type="PRINTS" id="PR00114">
    <property type="entry name" value="STPHPHTASE"/>
</dbReference>
<evidence type="ECO:0000256" key="5">
    <source>
        <dbReference type="ARBA" id="ARBA00023211"/>
    </source>
</evidence>
<dbReference type="PANTHER" id="PTHR11668:SF398">
    <property type="entry name" value="SERINE_THREONINE-PROTEIN PHOSPHATASE"/>
    <property type="match status" value="1"/>
</dbReference>
<evidence type="ECO:0000256" key="1">
    <source>
        <dbReference type="ARBA" id="ARBA00008294"/>
    </source>
</evidence>
<dbReference type="EMBL" id="CAJFDI010000003">
    <property type="protein sequence ID" value="CAD5222760.1"/>
    <property type="molecule type" value="Genomic_DNA"/>
</dbReference>
<comment type="catalytic activity">
    <reaction evidence="8 10">
        <text>O-phospho-L-threonyl-[protein] + H2O = L-threonyl-[protein] + phosphate</text>
        <dbReference type="Rhea" id="RHEA:47004"/>
        <dbReference type="Rhea" id="RHEA-COMP:11060"/>
        <dbReference type="Rhea" id="RHEA-COMP:11605"/>
        <dbReference type="ChEBI" id="CHEBI:15377"/>
        <dbReference type="ChEBI" id="CHEBI:30013"/>
        <dbReference type="ChEBI" id="CHEBI:43474"/>
        <dbReference type="ChEBI" id="CHEBI:61977"/>
        <dbReference type="EC" id="3.1.3.16"/>
    </reaction>
</comment>
<dbReference type="Pfam" id="PF16891">
    <property type="entry name" value="STPPase_N"/>
    <property type="match status" value="1"/>
</dbReference>
<organism evidence="13 15">
    <name type="scientific">Bursaphelenchus xylophilus</name>
    <name type="common">Pinewood nematode worm</name>
    <name type="synonym">Aphelenchoides xylophilus</name>
    <dbReference type="NCBI Taxonomy" id="6326"/>
    <lineage>
        <taxon>Eukaryota</taxon>
        <taxon>Metazoa</taxon>
        <taxon>Ecdysozoa</taxon>
        <taxon>Nematoda</taxon>
        <taxon>Chromadorea</taxon>
        <taxon>Rhabditida</taxon>
        <taxon>Tylenchina</taxon>
        <taxon>Tylenchomorpha</taxon>
        <taxon>Aphelenchoidea</taxon>
        <taxon>Aphelenchoididae</taxon>
        <taxon>Bursaphelenchus</taxon>
    </lineage>
</organism>
<dbReference type="SMR" id="A0A1I7S9I4"/>
<dbReference type="EMBL" id="CAJFCV020000003">
    <property type="protein sequence ID" value="CAG9111144.1"/>
    <property type="molecule type" value="Genomic_DNA"/>
</dbReference>
<dbReference type="PANTHER" id="PTHR11668">
    <property type="entry name" value="SERINE/THREONINE PROTEIN PHOSPHATASE"/>
    <property type="match status" value="1"/>
</dbReference>
<sequence length="319" mass="35492">MAGTASNLNLTDLLIRLLSVGNPEKGLTKTVKDEEILTVCAKAHDVFLSQSVFVEIDPPVRICGDTHGQYGDLLRLFNRGGFPPTSNYLFLGDYVDRGRQNLETILILFIYKLKYPNNFFLLRGNHECANINKVYGFAEECARRYQQSGQRIWQAFQDVFQVMPLSGLVGDRILCMHGGISPQLKSLKQLRDIKRPNDATGPTLEMDLLWADPVVGLTGFQENMRGASFGFGPDVLAKLCAELNIDMVARAHQVVQDGYEFFGNRKLVTIFSAPHYCGQFDNAAAMMIVDSNLVCSFQILRPTLGRGVTKTVPTSQGKC</sequence>
<dbReference type="InterPro" id="IPR029052">
    <property type="entry name" value="Metallo-depent_PP-like"/>
</dbReference>
<accession>A0A1I7S9I4</accession>
<dbReference type="GO" id="GO:0005634">
    <property type="term" value="C:nucleus"/>
    <property type="evidence" value="ECO:0007669"/>
    <property type="project" value="TreeGrafter"/>
</dbReference>
<evidence type="ECO:0000259" key="11">
    <source>
        <dbReference type="PROSITE" id="PS00125"/>
    </source>
</evidence>
<evidence type="ECO:0000313" key="14">
    <source>
        <dbReference type="Proteomes" id="UP000659654"/>
    </source>
</evidence>
<dbReference type="GO" id="GO:0000785">
    <property type="term" value="C:chromatin"/>
    <property type="evidence" value="ECO:0007669"/>
    <property type="project" value="UniProtKB-ARBA"/>
</dbReference>
<evidence type="ECO:0000313" key="13">
    <source>
        <dbReference type="Proteomes" id="UP000095284"/>
    </source>
</evidence>
<dbReference type="AlphaFoldDB" id="A0A1I7S9I4"/>
<keyword evidence="14" id="KW-1185">Reference proteome</keyword>
<dbReference type="GO" id="GO:0004722">
    <property type="term" value="F:protein serine/threonine phosphatase activity"/>
    <property type="evidence" value="ECO:0007669"/>
    <property type="project" value="UniProtKB-EC"/>
</dbReference>
<comment type="catalytic activity">
    <reaction evidence="7">
        <text>O-phospho-L-seryl-[protein] + H2O = L-seryl-[protein] + phosphate</text>
        <dbReference type="Rhea" id="RHEA:20629"/>
        <dbReference type="Rhea" id="RHEA-COMP:9863"/>
        <dbReference type="Rhea" id="RHEA-COMP:11604"/>
        <dbReference type="ChEBI" id="CHEBI:15377"/>
        <dbReference type="ChEBI" id="CHEBI:29999"/>
        <dbReference type="ChEBI" id="CHEBI:43474"/>
        <dbReference type="ChEBI" id="CHEBI:83421"/>
        <dbReference type="EC" id="3.1.3.16"/>
    </reaction>
</comment>
<keyword evidence="3 10" id="KW-0378">Hydrolase</keyword>
<dbReference type="GO" id="GO:0018991">
    <property type="term" value="P:egg-laying behavior"/>
    <property type="evidence" value="ECO:0007669"/>
    <property type="project" value="UniProtKB-ARBA"/>
</dbReference>
<evidence type="ECO:0000256" key="9">
    <source>
        <dbReference type="ARBA" id="ARBA00054219"/>
    </source>
</evidence>
<dbReference type="Proteomes" id="UP000582659">
    <property type="component" value="Unassembled WGS sequence"/>
</dbReference>
<name>A0A1I7S9I4_BURXY</name>